<proteinExistence type="predicted"/>
<dbReference type="PANTHER" id="PTHR37170:SF1">
    <property type="entry name" value="GLUTAREDOXIN-LIKE PROTEIN"/>
    <property type="match status" value="1"/>
</dbReference>
<protein>
    <submittedName>
        <fullName evidence="1">Glutaredoxin-like domain protein</fullName>
    </submittedName>
</protein>
<dbReference type="InterPro" id="IPR036249">
    <property type="entry name" value="Thioredoxin-like_sf"/>
</dbReference>
<dbReference type="PANTHER" id="PTHR37170">
    <property type="entry name" value="GLUTAREDOXIN-RELATED"/>
    <property type="match status" value="1"/>
</dbReference>
<name>A0A160SZZ7_9CHLR</name>
<dbReference type="OrthoDB" id="9806179at2"/>
<dbReference type="EMBL" id="LN890655">
    <property type="protein sequence ID" value="CUS02682.2"/>
    <property type="molecule type" value="Genomic_DNA"/>
</dbReference>
<dbReference type="SUPFAM" id="SSF52833">
    <property type="entry name" value="Thioredoxin-like"/>
    <property type="match status" value="1"/>
</dbReference>
<dbReference type="Gene3D" id="3.40.30.80">
    <property type="match status" value="1"/>
</dbReference>
<dbReference type="RefSeq" id="WP_095042265.1">
    <property type="nucleotide sequence ID" value="NZ_LN890655.1"/>
</dbReference>
<accession>A0A160SZZ7</accession>
<sequence>MSDSIPPTDPIPFDDDTWRQLPDFLGNLPEPVCLHVWGDTAGSAAEAEAARLAGLLAERFPQQLSFRLLPRRENYPYYPVIGVMGGTAAESTDYGVRLIGLPIGLQMTSLIAAIQAVAFRGQTLEPLTRLKLRRLLSAAGEDVAIEVLTSAIDEAGAVVAKAAFGMAAAEGRVKTYLIVTDFFPEAAQRYSAAYLPHLVINRRVHFNGLLEEEELLRQIGLALGSQPPAPA</sequence>
<reference evidence="1" key="1">
    <citation type="submission" date="2016-01" db="EMBL/GenBank/DDBJ databases">
        <authorList>
            <person name="Mcilroy J.S."/>
            <person name="Karst M S."/>
            <person name="Albertsen M."/>
        </authorList>
    </citation>
    <scope>NUCLEOTIDE SEQUENCE</scope>
    <source>
        <strain evidence="1">Cfx-K</strain>
    </source>
</reference>
<dbReference type="AlphaFoldDB" id="A0A160SZZ7"/>
<dbReference type="Proteomes" id="UP000215027">
    <property type="component" value="Chromosome I"/>
</dbReference>
<evidence type="ECO:0000313" key="1">
    <source>
        <dbReference type="EMBL" id="CUS02682.2"/>
    </source>
</evidence>
<keyword evidence="2" id="KW-1185">Reference proteome</keyword>
<dbReference type="KEGG" id="pbf:CFX0092_A0804"/>
<evidence type="ECO:0000313" key="2">
    <source>
        <dbReference type="Proteomes" id="UP000215027"/>
    </source>
</evidence>
<organism evidence="1 2">
    <name type="scientific">Candidatus Promineifilum breve</name>
    <dbReference type="NCBI Taxonomy" id="1806508"/>
    <lineage>
        <taxon>Bacteria</taxon>
        <taxon>Bacillati</taxon>
        <taxon>Chloroflexota</taxon>
        <taxon>Ardenticatenia</taxon>
        <taxon>Candidatus Promineifilales</taxon>
        <taxon>Candidatus Promineifilaceae</taxon>
        <taxon>Candidatus Promineifilum</taxon>
    </lineage>
</organism>
<gene>
    <name evidence="1" type="ORF">CFX0092_A0804</name>
</gene>